<protein>
    <submittedName>
        <fullName evidence="14">Uncharacterized protein LOC108266038 isoform X2</fullName>
    </submittedName>
</protein>
<dbReference type="GO" id="GO:0016020">
    <property type="term" value="C:membrane"/>
    <property type="evidence" value="ECO:0007669"/>
    <property type="project" value="TreeGrafter"/>
</dbReference>
<keyword evidence="8" id="KW-0044">Antibiotic</keyword>
<evidence type="ECO:0000313" key="13">
    <source>
        <dbReference type="Proteomes" id="UP000221080"/>
    </source>
</evidence>
<dbReference type="InterPro" id="IPR002861">
    <property type="entry name" value="Reeler_dom"/>
</dbReference>
<evidence type="ECO:0000256" key="1">
    <source>
        <dbReference type="ARBA" id="ARBA00004613"/>
    </source>
</evidence>
<keyword evidence="4" id="KW-0929">Antimicrobial</keyword>
<dbReference type="PANTHER" id="PTHR45828:SF9">
    <property type="entry name" value="CELL WALL INTEGRITY AND STRESS RESPONSE COMPONENT 4-LIKE-RELATED"/>
    <property type="match status" value="1"/>
</dbReference>
<feature type="transmembrane region" description="Helical" evidence="10">
    <location>
        <begin position="393"/>
        <end position="423"/>
    </location>
</feature>
<dbReference type="RefSeq" id="XP_017324473.1">
    <property type="nucleotide sequence ID" value="XM_017468984.3"/>
</dbReference>
<evidence type="ECO:0000256" key="11">
    <source>
        <dbReference type="SAM" id="SignalP"/>
    </source>
</evidence>
<keyword evidence="7" id="KW-0391">Immunity</keyword>
<evidence type="ECO:0000256" key="2">
    <source>
        <dbReference type="ARBA" id="ARBA00008501"/>
    </source>
</evidence>
<feature type="transmembrane region" description="Helical" evidence="10">
    <location>
        <begin position="257"/>
        <end position="276"/>
    </location>
</feature>
<feature type="region of interest" description="Disordered" evidence="9">
    <location>
        <begin position="171"/>
        <end position="201"/>
    </location>
</feature>
<dbReference type="GO" id="GO:0045087">
    <property type="term" value="P:innate immune response"/>
    <property type="evidence" value="ECO:0007669"/>
    <property type="project" value="UniProtKB-KW"/>
</dbReference>
<evidence type="ECO:0000256" key="7">
    <source>
        <dbReference type="ARBA" id="ARBA00022859"/>
    </source>
</evidence>
<dbReference type="InterPro" id="IPR051237">
    <property type="entry name" value="Ferric-chelate_Red/DefProt"/>
</dbReference>
<evidence type="ECO:0000256" key="9">
    <source>
        <dbReference type="SAM" id="MobiDB-lite"/>
    </source>
</evidence>
<evidence type="ECO:0000256" key="4">
    <source>
        <dbReference type="ARBA" id="ARBA00022529"/>
    </source>
</evidence>
<dbReference type="GeneID" id="108266038"/>
<dbReference type="CDD" id="cd08544">
    <property type="entry name" value="Reeler"/>
    <property type="match status" value="1"/>
</dbReference>
<reference evidence="13" key="1">
    <citation type="journal article" date="2016" name="Nat. Commun.">
        <title>The channel catfish genome sequence provides insights into the evolution of scale formation in teleosts.</title>
        <authorList>
            <person name="Liu Z."/>
            <person name="Liu S."/>
            <person name="Yao J."/>
            <person name="Bao L."/>
            <person name="Zhang J."/>
            <person name="Li Y."/>
            <person name="Jiang C."/>
            <person name="Sun L."/>
            <person name="Wang R."/>
            <person name="Zhang Y."/>
            <person name="Zhou T."/>
            <person name="Zeng Q."/>
            <person name="Fu Q."/>
            <person name="Gao S."/>
            <person name="Li N."/>
            <person name="Koren S."/>
            <person name="Jiang Y."/>
            <person name="Zimin A."/>
            <person name="Xu P."/>
            <person name="Phillippy A.M."/>
            <person name="Geng X."/>
            <person name="Song L."/>
            <person name="Sun F."/>
            <person name="Li C."/>
            <person name="Wang X."/>
            <person name="Chen A."/>
            <person name="Jin Y."/>
            <person name="Yuan Z."/>
            <person name="Yang Y."/>
            <person name="Tan S."/>
            <person name="Peatman E."/>
            <person name="Lu J."/>
            <person name="Qin Z."/>
            <person name="Dunham R."/>
            <person name="Li Z."/>
            <person name="Sonstegard T."/>
            <person name="Feng J."/>
            <person name="Danzmann R.G."/>
            <person name="Schroeder S."/>
            <person name="Scheffler B."/>
            <person name="Duke M.V."/>
            <person name="Ballard L."/>
            <person name="Kucuktas H."/>
            <person name="Kaltenboeck L."/>
            <person name="Liu H."/>
            <person name="Armbruster J."/>
            <person name="Xie Y."/>
            <person name="Kirby M.L."/>
            <person name="Tian Y."/>
            <person name="Flanagan M.E."/>
            <person name="Mu W."/>
            <person name="Waldbieser G.C."/>
        </authorList>
    </citation>
    <scope>NUCLEOTIDE SEQUENCE [LARGE SCALE GENOMIC DNA]</scope>
    <source>
        <strain evidence="13">SDA103</strain>
    </source>
</reference>
<reference evidence="14" key="2">
    <citation type="submission" date="2025-08" db="UniProtKB">
        <authorList>
            <consortium name="RefSeq"/>
        </authorList>
    </citation>
    <scope>IDENTIFICATION</scope>
    <source>
        <tissue evidence="14">Blood</tissue>
    </source>
</reference>
<organism evidence="13 14">
    <name type="scientific">Ictalurus punctatus</name>
    <name type="common">Channel catfish</name>
    <name type="synonym">Silurus punctatus</name>
    <dbReference type="NCBI Taxonomy" id="7998"/>
    <lineage>
        <taxon>Eukaryota</taxon>
        <taxon>Metazoa</taxon>
        <taxon>Chordata</taxon>
        <taxon>Craniata</taxon>
        <taxon>Vertebrata</taxon>
        <taxon>Euteleostomi</taxon>
        <taxon>Actinopterygii</taxon>
        <taxon>Neopterygii</taxon>
        <taxon>Teleostei</taxon>
        <taxon>Ostariophysi</taxon>
        <taxon>Siluriformes</taxon>
        <taxon>Ictaluridae</taxon>
        <taxon>Ictalurus</taxon>
    </lineage>
</organism>
<keyword evidence="5" id="KW-0399">Innate immunity</keyword>
<name>A0A2D0R1E7_ICTPU</name>
<feature type="transmembrane region" description="Helical" evidence="10">
    <location>
        <begin position="288"/>
        <end position="308"/>
    </location>
</feature>
<keyword evidence="10" id="KW-1133">Transmembrane helix</keyword>
<keyword evidence="10" id="KW-0812">Transmembrane</keyword>
<feature type="domain" description="Reelin" evidence="12">
    <location>
        <begin position="72"/>
        <end position="144"/>
    </location>
</feature>
<feature type="compositionally biased region" description="Pro residues" evidence="9">
    <location>
        <begin position="176"/>
        <end position="199"/>
    </location>
</feature>
<evidence type="ECO:0000313" key="14">
    <source>
        <dbReference type="RefSeq" id="XP_017324473.1"/>
    </source>
</evidence>
<feature type="transmembrane region" description="Helical" evidence="10">
    <location>
        <begin position="351"/>
        <end position="372"/>
    </location>
</feature>
<sequence length="424" mass="46938">MKPQVIIFIYLGGLILHFVKCYSSGNFDAYPAICQTMEVVHSTYLPQNTEPPFKVIPDMIRVNSSDVGKSFNAQKPDKTTPQGIFSLVDTSLSRLQTCNGMKDTAVTQTDNQKKAEIKVKWNVSETGDYFFRATFVQTYEKFWIHKEISSSITTPSFTTDLVTSDPVTSDLVTPGPVTPDPVTPDPVTPGPVTPDPVTPDPVTTTTITISTSTKLSSVTKTDPPHKYLVESSLTLHLLSYLCLAVCGPFLAKACVCVWTKVTSFLSLAFSLAAFILLLIDNKQVEAEILAGVAAGLNLCQTILIFFLCGPCHELRKIFYWGLRLVAFINVCFTIATIYVGLVEHCSKPRRFWPVILMGVYLACQLLSCPFFIYGELKEKQQRQTTSSNQNCRVSCWCTCLVIFTGMNLAFTVALVLGIFLSLYV</sequence>
<dbReference type="OrthoDB" id="6418377at2759"/>
<feature type="chain" id="PRO_5012135516" evidence="11">
    <location>
        <begin position="22"/>
        <end position="424"/>
    </location>
</feature>
<comment type="similarity">
    <text evidence="2">Belongs to the insect defense protein family.</text>
</comment>
<dbReference type="PANTHER" id="PTHR45828">
    <property type="entry name" value="CYTOCHROME B561/FERRIC REDUCTASE TRANSMEMBRANE"/>
    <property type="match status" value="1"/>
</dbReference>
<evidence type="ECO:0000256" key="10">
    <source>
        <dbReference type="SAM" id="Phobius"/>
    </source>
</evidence>
<dbReference type="Pfam" id="PF02014">
    <property type="entry name" value="Reeler"/>
    <property type="match status" value="1"/>
</dbReference>
<evidence type="ECO:0000256" key="3">
    <source>
        <dbReference type="ARBA" id="ARBA00022525"/>
    </source>
</evidence>
<dbReference type="Proteomes" id="UP000221080">
    <property type="component" value="Chromosome 5"/>
</dbReference>
<keyword evidence="3" id="KW-0964">Secreted</keyword>
<keyword evidence="13" id="KW-1185">Reference proteome</keyword>
<gene>
    <name evidence="14" type="primary">LOC108266038</name>
</gene>
<proteinExistence type="inferred from homology"/>
<keyword evidence="6 11" id="KW-0732">Signal</keyword>
<comment type="subcellular location">
    <subcellularLocation>
        <location evidence="1">Secreted</location>
    </subcellularLocation>
</comment>
<feature type="transmembrane region" description="Helical" evidence="10">
    <location>
        <begin position="320"/>
        <end position="339"/>
    </location>
</feature>
<evidence type="ECO:0000256" key="5">
    <source>
        <dbReference type="ARBA" id="ARBA00022588"/>
    </source>
</evidence>
<dbReference type="InterPro" id="IPR042307">
    <property type="entry name" value="Reeler_sf"/>
</dbReference>
<evidence type="ECO:0000256" key="8">
    <source>
        <dbReference type="ARBA" id="ARBA00023022"/>
    </source>
</evidence>
<dbReference type="GO" id="GO:0042742">
    <property type="term" value="P:defense response to bacterium"/>
    <property type="evidence" value="ECO:0007669"/>
    <property type="project" value="UniProtKB-KW"/>
</dbReference>
<evidence type="ECO:0000259" key="12">
    <source>
        <dbReference type="Pfam" id="PF02014"/>
    </source>
</evidence>
<dbReference type="GO" id="GO:0005576">
    <property type="term" value="C:extracellular region"/>
    <property type="evidence" value="ECO:0007669"/>
    <property type="project" value="UniProtKB-SubCell"/>
</dbReference>
<feature type="signal peptide" evidence="11">
    <location>
        <begin position="1"/>
        <end position="21"/>
    </location>
</feature>
<dbReference type="Gene3D" id="2.60.40.4060">
    <property type="entry name" value="Reeler domain"/>
    <property type="match status" value="1"/>
</dbReference>
<evidence type="ECO:0000256" key="6">
    <source>
        <dbReference type="ARBA" id="ARBA00022729"/>
    </source>
</evidence>
<accession>A0A2D0R1E7</accession>
<dbReference type="AlphaFoldDB" id="A0A2D0R1E7"/>
<keyword evidence="10" id="KW-0472">Membrane</keyword>